<evidence type="ECO:0000256" key="3">
    <source>
        <dbReference type="ARBA" id="ARBA00022902"/>
    </source>
</evidence>
<dbReference type="SUPFAM" id="SSF54695">
    <property type="entry name" value="POZ domain"/>
    <property type="match status" value="1"/>
</dbReference>
<evidence type="ECO:0000256" key="5">
    <source>
        <dbReference type="ARBA" id="ARBA00037382"/>
    </source>
</evidence>
<dbReference type="GO" id="GO:0008406">
    <property type="term" value="P:gonad development"/>
    <property type="evidence" value="ECO:0007669"/>
    <property type="project" value="UniProtKB-ARBA"/>
</dbReference>
<keyword evidence="2" id="KW-0221">Differentiation</keyword>
<dbReference type="GO" id="GO:0016199">
    <property type="term" value="P:axon midline choice point recognition"/>
    <property type="evidence" value="ECO:0007669"/>
    <property type="project" value="UniProtKB-ARBA"/>
</dbReference>
<keyword evidence="6" id="KW-0479">Metal-binding</keyword>
<dbReference type="Gene3D" id="3.30.710.10">
    <property type="entry name" value="Potassium Channel Kv1.1, Chain A"/>
    <property type="match status" value="1"/>
</dbReference>
<feature type="domain" description="C2H2-type" evidence="9">
    <location>
        <begin position="469"/>
        <end position="492"/>
    </location>
</feature>
<comment type="caution">
    <text evidence="10">The sequence shown here is derived from an EMBL/GenBank/DDBJ whole genome shotgun (WGS) entry which is preliminary data.</text>
</comment>
<sequence length="492" mass="55609">MNENLLSVTWNNHSSILAHNLDNFFRKESYCDATLICERKHIKVHKIVLSACSEYFRELFDDVVCLHPYIILKDVALTELEAVLEYMYNGKTSIFKARFSQFLNTADYFRVKGLSVCDSEFRSSVKICNVNSDSLSSSFNTLACDTIESISILNTEKDTEVIDVDEIAKEICSTKSSMQINANKGNESTVLENVSVSSVNKVQKNDNDHKICSSSGKEVQCTLGSCPEKENLERKPVILLDRNDILKKNKSSVSGDKRISRKVKLSERGPSLLSGRGESEYHGISNTGKNSSKENTMRKIKESEVLTNFDLCQGESNLNTNKNVPFRHNCHTCGFSAKFHTQLITHMKTHNIEKPKISKRYKCSRCTFSSLMKSHLERHIKGHKKPLKCKNCTFRASLNISMKKHEDVCLKGSVNAKRFLGIIDIAPNEEELPDISKPTKKSPSNNELPDIFKPTKENHPNKPFGKDYFQCAFCSHKTSSETLLTSHVKSSH</sequence>
<keyword evidence="3" id="KW-0524">Neurogenesis</keyword>
<keyword evidence="4" id="KW-0539">Nucleus</keyword>
<dbReference type="SUPFAM" id="SSF57667">
    <property type="entry name" value="beta-beta-alpha zinc fingers"/>
    <property type="match status" value="1"/>
</dbReference>
<feature type="domain" description="BTB" evidence="8">
    <location>
        <begin position="31"/>
        <end position="96"/>
    </location>
</feature>
<dbReference type="SMART" id="SM00225">
    <property type="entry name" value="BTB"/>
    <property type="match status" value="1"/>
</dbReference>
<evidence type="ECO:0000313" key="10">
    <source>
        <dbReference type="EMBL" id="KAB7501330.1"/>
    </source>
</evidence>
<dbReference type="SMART" id="SM00355">
    <property type="entry name" value="ZnF_C2H2"/>
    <property type="match status" value="3"/>
</dbReference>
<dbReference type="InterPro" id="IPR051095">
    <property type="entry name" value="Dros_DevTransReg"/>
</dbReference>
<evidence type="ECO:0000256" key="2">
    <source>
        <dbReference type="ARBA" id="ARBA00022782"/>
    </source>
</evidence>
<dbReference type="InterPro" id="IPR013087">
    <property type="entry name" value="Znf_C2H2_type"/>
</dbReference>
<dbReference type="GO" id="GO:0045476">
    <property type="term" value="P:nurse cell apoptotic process"/>
    <property type="evidence" value="ECO:0007669"/>
    <property type="project" value="UniProtKB-ARBA"/>
</dbReference>
<dbReference type="GO" id="GO:0008270">
    <property type="term" value="F:zinc ion binding"/>
    <property type="evidence" value="ECO:0007669"/>
    <property type="project" value="UniProtKB-KW"/>
</dbReference>
<feature type="domain" description="C2H2-type" evidence="9">
    <location>
        <begin position="328"/>
        <end position="355"/>
    </location>
</feature>
<dbReference type="GO" id="GO:0007464">
    <property type="term" value="P:R3/R4 cell fate commitment"/>
    <property type="evidence" value="ECO:0007669"/>
    <property type="project" value="UniProtKB-ARBA"/>
</dbReference>
<gene>
    <name evidence="10" type="primary">br_11</name>
    <name evidence="10" type="ORF">Anas_00417</name>
</gene>
<comment type="function">
    <text evidence="5">Putative transcription factor required for axon growth and guidance in the central and peripheral nervous systems. Repels CNS axons away from the midline by promoting the expression of the midline repellent sli and its receptor robo.</text>
</comment>
<dbReference type="GO" id="GO:0006357">
    <property type="term" value="P:regulation of transcription by RNA polymerase II"/>
    <property type="evidence" value="ECO:0007669"/>
    <property type="project" value="TreeGrafter"/>
</dbReference>
<evidence type="ECO:0000259" key="9">
    <source>
        <dbReference type="PROSITE" id="PS50157"/>
    </source>
</evidence>
<accession>A0A5N5T8K1</accession>
<dbReference type="PROSITE" id="PS50157">
    <property type="entry name" value="ZINC_FINGER_C2H2_2"/>
    <property type="match status" value="2"/>
</dbReference>
<feature type="region of interest" description="Disordered" evidence="7">
    <location>
        <begin position="268"/>
        <end position="296"/>
    </location>
</feature>
<dbReference type="CDD" id="cd18315">
    <property type="entry name" value="BTB_POZ_BAB-like"/>
    <property type="match status" value="1"/>
</dbReference>
<dbReference type="AlphaFoldDB" id="A0A5N5T8K1"/>
<dbReference type="GO" id="GO:0035167">
    <property type="term" value="P:larval lymph gland hemopoiesis"/>
    <property type="evidence" value="ECO:0007669"/>
    <property type="project" value="UniProtKB-ARBA"/>
</dbReference>
<dbReference type="Gene3D" id="3.30.160.60">
    <property type="entry name" value="Classic Zinc Finger"/>
    <property type="match status" value="1"/>
</dbReference>
<protein>
    <submittedName>
        <fullName evidence="10">Broad-complex core protein isoform 6</fullName>
    </submittedName>
</protein>
<dbReference type="Proteomes" id="UP000326759">
    <property type="component" value="Unassembled WGS sequence"/>
</dbReference>
<evidence type="ECO:0000256" key="1">
    <source>
        <dbReference type="ARBA" id="ARBA00022473"/>
    </source>
</evidence>
<dbReference type="PANTHER" id="PTHR23110:SF111">
    <property type="entry name" value="LONGITUDINALS LACKING PROTEIN, ISOFORMS F_I_K_T"/>
    <property type="match status" value="1"/>
</dbReference>
<name>A0A5N5T8K1_9CRUS</name>
<evidence type="ECO:0000256" key="7">
    <source>
        <dbReference type="SAM" id="MobiDB-lite"/>
    </source>
</evidence>
<dbReference type="Pfam" id="PF00651">
    <property type="entry name" value="BTB"/>
    <property type="match status" value="1"/>
</dbReference>
<reference evidence="10 11" key="1">
    <citation type="journal article" date="2019" name="PLoS Biol.">
        <title>Sex chromosomes control vertical transmission of feminizing Wolbachia symbionts in an isopod.</title>
        <authorList>
            <person name="Becking T."/>
            <person name="Chebbi M.A."/>
            <person name="Giraud I."/>
            <person name="Moumen B."/>
            <person name="Laverre T."/>
            <person name="Caubet Y."/>
            <person name="Peccoud J."/>
            <person name="Gilbert C."/>
            <person name="Cordaux R."/>
        </authorList>
    </citation>
    <scope>NUCLEOTIDE SEQUENCE [LARGE SCALE GENOMIC DNA]</scope>
    <source>
        <strain evidence="10">ANa2</strain>
        <tissue evidence="10">Whole body excluding digestive tract and cuticle</tissue>
    </source>
</reference>
<dbReference type="GO" id="GO:0005634">
    <property type="term" value="C:nucleus"/>
    <property type="evidence" value="ECO:0007669"/>
    <property type="project" value="UniProtKB-ARBA"/>
</dbReference>
<evidence type="ECO:0000313" key="11">
    <source>
        <dbReference type="Proteomes" id="UP000326759"/>
    </source>
</evidence>
<keyword evidence="6" id="KW-0863">Zinc-finger</keyword>
<dbReference type="PANTHER" id="PTHR23110">
    <property type="entry name" value="BTB DOMAIN TRANSCRIPTION FACTOR"/>
    <property type="match status" value="1"/>
</dbReference>
<keyword evidence="11" id="KW-1185">Reference proteome</keyword>
<dbReference type="GO" id="GO:0045467">
    <property type="term" value="P:R7 cell development"/>
    <property type="evidence" value="ECO:0007669"/>
    <property type="project" value="UniProtKB-ARBA"/>
</dbReference>
<dbReference type="PROSITE" id="PS50097">
    <property type="entry name" value="BTB"/>
    <property type="match status" value="1"/>
</dbReference>
<dbReference type="InterPro" id="IPR011333">
    <property type="entry name" value="SKP1/BTB/POZ_sf"/>
</dbReference>
<evidence type="ECO:0000256" key="4">
    <source>
        <dbReference type="ARBA" id="ARBA00023242"/>
    </source>
</evidence>
<evidence type="ECO:0000256" key="6">
    <source>
        <dbReference type="PROSITE-ProRule" id="PRU00042"/>
    </source>
</evidence>
<keyword evidence="6" id="KW-0862">Zinc</keyword>
<feature type="region of interest" description="Disordered" evidence="7">
    <location>
        <begin position="431"/>
        <end position="461"/>
    </location>
</feature>
<dbReference type="GO" id="GO:0048813">
    <property type="term" value="P:dendrite morphogenesis"/>
    <property type="evidence" value="ECO:0007669"/>
    <property type="project" value="UniProtKB-ARBA"/>
</dbReference>
<dbReference type="GO" id="GO:0007526">
    <property type="term" value="P:larval somatic muscle development"/>
    <property type="evidence" value="ECO:0007669"/>
    <property type="project" value="UniProtKB-ARBA"/>
</dbReference>
<dbReference type="OrthoDB" id="7973081at2759"/>
<dbReference type="EMBL" id="SEYY01010983">
    <property type="protein sequence ID" value="KAB7501330.1"/>
    <property type="molecule type" value="Genomic_DNA"/>
</dbReference>
<organism evidence="10 11">
    <name type="scientific">Armadillidium nasatum</name>
    <dbReference type="NCBI Taxonomy" id="96803"/>
    <lineage>
        <taxon>Eukaryota</taxon>
        <taxon>Metazoa</taxon>
        <taxon>Ecdysozoa</taxon>
        <taxon>Arthropoda</taxon>
        <taxon>Crustacea</taxon>
        <taxon>Multicrustacea</taxon>
        <taxon>Malacostraca</taxon>
        <taxon>Eumalacostraca</taxon>
        <taxon>Peracarida</taxon>
        <taxon>Isopoda</taxon>
        <taxon>Oniscidea</taxon>
        <taxon>Crinocheta</taxon>
        <taxon>Armadillidiidae</taxon>
        <taxon>Armadillidium</taxon>
    </lineage>
</organism>
<keyword evidence="1" id="KW-0217">Developmental protein</keyword>
<dbReference type="InterPro" id="IPR036236">
    <property type="entry name" value="Znf_C2H2_sf"/>
</dbReference>
<proteinExistence type="predicted"/>
<evidence type="ECO:0000259" key="8">
    <source>
        <dbReference type="PROSITE" id="PS50097"/>
    </source>
</evidence>
<dbReference type="InterPro" id="IPR000210">
    <property type="entry name" value="BTB/POZ_dom"/>
</dbReference>